<organism evidence="1 2">
    <name type="scientific">Streptomyces gilvifuscus</name>
    <dbReference type="NCBI Taxonomy" id="1550617"/>
    <lineage>
        <taxon>Bacteria</taxon>
        <taxon>Bacillati</taxon>
        <taxon>Actinomycetota</taxon>
        <taxon>Actinomycetes</taxon>
        <taxon>Kitasatosporales</taxon>
        <taxon>Streptomycetaceae</taxon>
        <taxon>Streptomyces</taxon>
    </lineage>
</organism>
<keyword evidence="2" id="KW-1185">Reference proteome</keyword>
<protein>
    <submittedName>
        <fullName evidence="1">Uncharacterized protein</fullName>
    </submittedName>
</protein>
<proteinExistence type="predicted"/>
<name>A0ABT5G8E0_9ACTN</name>
<reference evidence="1 2" key="1">
    <citation type="journal article" date="2015" name="Int. J. Syst. Evol. Microbiol.">
        <title>Streptomyces gilvifuscus sp. nov., an actinomycete that produces antibacterial compounds isolated from soil.</title>
        <authorList>
            <person name="Nguyen T.M."/>
            <person name="Kim J."/>
        </authorList>
    </citation>
    <scope>NUCLEOTIDE SEQUENCE [LARGE SCALE GENOMIC DNA]</scope>
    <source>
        <strain evidence="1 2">T113</strain>
    </source>
</reference>
<evidence type="ECO:0000313" key="1">
    <source>
        <dbReference type="EMBL" id="MDC2961049.1"/>
    </source>
</evidence>
<dbReference type="Proteomes" id="UP001221328">
    <property type="component" value="Unassembled WGS sequence"/>
</dbReference>
<gene>
    <name evidence="1" type="ORF">PO587_42155</name>
</gene>
<sequence>MPRRIGNSTPSRVGWIAEARRHQVPDRAETHLLVGPPAHQPLPPTLVEALLGYASLVVDGADRTDLFAVPLPPPCPEHPTDRLLALFGRHTEPAPRDPDRTNHAP</sequence>
<dbReference type="EMBL" id="JAQOSK010000029">
    <property type="protein sequence ID" value="MDC2961049.1"/>
    <property type="molecule type" value="Genomic_DNA"/>
</dbReference>
<comment type="caution">
    <text evidence="1">The sequence shown here is derived from an EMBL/GenBank/DDBJ whole genome shotgun (WGS) entry which is preliminary data.</text>
</comment>
<accession>A0ABT5G8E0</accession>
<dbReference type="RefSeq" id="WP_272178976.1">
    <property type="nucleotide sequence ID" value="NZ_JAQOSK010000029.1"/>
</dbReference>
<evidence type="ECO:0000313" key="2">
    <source>
        <dbReference type="Proteomes" id="UP001221328"/>
    </source>
</evidence>